<dbReference type="InterPro" id="IPR008979">
    <property type="entry name" value="Galactose-bd-like_sf"/>
</dbReference>
<evidence type="ECO:0000259" key="13">
    <source>
        <dbReference type="PROSITE" id="PS50011"/>
    </source>
</evidence>
<dbReference type="InterPro" id="IPR011009">
    <property type="entry name" value="Kinase-like_dom_sf"/>
</dbReference>
<feature type="transmembrane region" description="Helical" evidence="12">
    <location>
        <begin position="331"/>
        <end position="355"/>
    </location>
</feature>
<evidence type="ECO:0008006" key="17">
    <source>
        <dbReference type="Google" id="ProtNLM"/>
    </source>
</evidence>
<evidence type="ECO:0000256" key="9">
    <source>
        <dbReference type="ARBA" id="ARBA00023157"/>
    </source>
</evidence>
<dbReference type="GO" id="GO:0051897">
    <property type="term" value="P:positive regulation of phosphatidylinositol 3-kinase/protein kinase B signal transduction"/>
    <property type="evidence" value="ECO:0007669"/>
    <property type="project" value="TreeGrafter"/>
</dbReference>
<keyword evidence="3 12" id="KW-0812">Transmembrane</keyword>
<evidence type="ECO:0000256" key="6">
    <source>
        <dbReference type="ARBA" id="ARBA00022840"/>
    </source>
</evidence>
<evidence type="ECO:0000256" key="8">
    <source>
        <dbReference type="ARBA" id="ARBA00023136"/>
    </source>
</evidence>
<keyword evidence="10" id="KW-0675">Receptor</keyword>
<evidence type="ECO:0000256" key="12">
    <source>
        <dbReference type="SAM" id="Phobius"/>
    </source>
</evidence>
<dbReference type="InterPro" id="IPR000421">
    <property type="entry name" value="FA58C"/>
</dbReference>
<dbReference type="GO" id="GO:0005524">
    <property type="term" value="F:ATP binding"/>
    <property type="evidence" value="ECO:0007669"/>
    <property type="project" value="UniProtKB-KW"/>
</dbReference>
<feature type="domain" description="Protein kinase" evidence="13">
    <location>
        <begin position="517"/>
        <end position="630"/>
    </location>
</feature>
<evidence type="ECO:0000256" key="11">
    <source>
        <dbReference type="ARBA" id="ARBA00023180"/>
    </source>
</evidence>
<dbReference type="PANTHER" id="PTHR24416">
    <property type="entry name" value="TYROSINE-PROTEIN KINASE RECEPTOR"/>
    <property type="match status" value="1"/>
</dbReference>
<keyword evidence="2" id="KW-1003">Cell membrane</keyword>
<keyword evidence="4" id="KW-0732">Signal</keyword>
<dbReference type="PROSITE" id="PS50022">
    <property type="entry name" value="FA58C_3"/>
    <property type="match status" value="1"/>
</dbReference>
<evidence type="ECO:0000313" key="16">
    <source>
        <dbReference type="Proteomes" id="UP000502823"/>
    </source>
</evidence>
<dbReference type="PANTHER" id="PTHR24416:SF580">
    <property type="entry name" value="DISCOIDIN DOMAIN RECEPTOR, ISOFORM F"/>
    <property type="match status" value="1"/>
</dbReference>
<dbReference type="Proteomes" id="UP000502823">
    <property type="component" value="Unassembled WGS sequence"/>
</dbReference>
<evidence type="ECO:0000259" key="14">
    <source>
        <dbReference type="PROSITE" id="PS50022"/>
    </source>
</evidence>
<dbReference type="GO" id="GO:0005518">
    <property type="term" value="F:collagen binding"/>
    <property type="evidence" value="ECO:0007669"/>
    <property type="project" value="TreeGrafter"/>
</dbReference>
<keyword evidence="6" id="KW-0067">ATP-binding</keyword>
<accession>A0A6L2Q2A4</accession>
<dbReference type="InterPro" id="IPR001245">
    <property type="entry name" value="Ser-Thr/Tyr_kinase_cat_dom"/>
</dbReference>
<dbReference type="Gene3D" id="2.60.120.260">
    <property type="entry name" value="Galactose-binding domain-like"/>
    <property type="match status" value="1"/>
</dbReference>
<keyword evidence="16" id="KW-1185">Reference proteome</keyword>
<feature type="domain" description="F5/8 type C" evidence="14">
    <location>
        <begin position="1"/>
        <end position="46"/>
    </location>
</feature>
<dbReference type="EMBL" id="BLKM01000841">
    <property type="protein sequence ID" value="GFG39001.1"/>
    <property type="molecule type" value="Genomic_DNA"/>
</dbReference>
<evidence type="ECO:0000256" key="2">
    <source>
        <dbReference type="ARBA" id="ARBA00022475"/>
    </source>
</evidence>
<comment type="subcellular location">
    <subcellularLocation>
        <location evidence="1">Cell membrane</location>
        <topology evidence="1">Single-pass type I membrane protein</topology>
    </subcellularLocation>
</comment>
<keyword evidence="5" id="KW-0547">Nucleotide-binding</keyword>
<keyword evidence="7 12" id="KW-1133">Transmembrane helix</keyword>
<dbReference type="GO" id="GO:0005886">
    <property type="term" value="C:plasma membrane"/>
    <property type="evidence" value="ECO:0007669"/>
    <property type="project" value="UniProtKB-SubCell"/>
</dbReference>
<evidence type="ECO:0000256" key="10">
    <source>
        <dbReference type="ARBA" id="ARBA00023170"/>
    </source>
</evidence>
<evidence type="ECO:0000256" key="3">
    <source>
        <dbReference type="ARBA" id="ARBA00022692"/>
    </source>
</evidence>
<dbReference type="Pfam" id="PF21114">
    <property type="entry name" value="DDR1-2_DS-like"/>
    <property type="match status" value="1"/>
</dbReference>
<dbReference type="InterPro" id="IPR000719">
    <property type="entry name" value="Prot_kinase_dom"/>
</dbReference>
<dbReference type="GO" id="GO:0010976">
    <property type="term" value="P:positive regulation of neuron projection development"/>
    <property type="evidence" value="ECO:0007669"/>
    <property type="project" value="TreeGrafter"/>
</dbReference>
<evidence type="ECO:0000256" key="1">
    <source>
        <dbReference type="ARBA" id="ARBA00004251"/>
    </source>
</evidence>
<name>A0A6L2Q2A4_COPFO</name>
<feature type="non-terminal residue" evidence="15">
    <location>
        <position position="1"/>
    </location>
</feature>
<dbReference type="PROSITE" id="PS50011">
    <property type="entry name" value="PROTEIN_KINASE_DOM"/>
    <property type="match status" value="1"/>
</dbReference>
<dbReference type="Gene3D" id="3.30.200.20">
    <property type="entry name" value="Phosphorylase Kinase, domain 1"/>
    <property type="match status" value="1"/>
</dbReference>
<dbReference type="Pfam" id="PF07714">
    <property type="entry name" value="PK_Tyr_Ser-Thr"/>
    <property type="match status" value="1"/>
</dbReference>
<keyword evidence="11" id="KW-0325">Glycoprotein</keyword>
<evidence type="ECO:0000313" key="15">
    <source>
        <dbReference type="EMBL" id="GFG39001.1"/>
    </source>
</evidence>
<reference evidence="16" key="1">
    <citation type="submission" date="2020-01" db="EMBL/GenBank/DDBJ databases">
        <title>Draft genome sequence of the Termite Coptotermes fromosanus.</title>
        <authorList>
            <person name="Itakura S."/>
            <person name="Yosikawa Y."/>
            <person name="Umezawa K."/>
        </authorList>
    </citation>
    <scope>NUCLEOTIDE SEQUENCE [LARGE SCALE GENOMIC DNA]</scope>
</reference>
<dbReference type="InterPro" id="IPR048525">
    <property type="entry name" value="DDR1-2_DS-like"/>
</dbReference>
<dbReference type="GO" id="GO:0038062">
    <property type="term" value="F:protein tyrosine kinase collagen receptor activity"/>
    <property type="evidence" value="ECO:0007669"/>
    <property type="project" value="TreeGrafter"/>
</dbReference>
<protein>
    <recommendedName>
        <fullName evidence="17">Protein kinase domain-containing protein</fullName>
    </recommendedName>
</protein>
<dbReference type="Gene3D" id="2.60.120.1190">
    <property type="match status" value="1"/>
</dbReference>
<dbReference type="AlphaFoldDB" id="A0A6L2Q2A4"/>
<comment type="caution">
    <text evidence="15">The sequence shown here is derived from an EMBL/GenBank/DDBJ whole genome shotgun (WGS) entry which is preliminary data.</text>
</comment>
<keyword evidence="8 12" id="KW-0472">Membrane</keyword>
<evidence type="ECO:0000256" key="4">
    <source>
        <dbReference type="ARBA" id="ARBA00022729"/>
    </source>
</evidence>
<keyword evidence="9" id="KW-1015">Disulfide bond</keyword>
<dbReference type="OrthoDB" id="6071166at2759"/>
<gene>
    <name evidence="15" type="ORF">Cfor_08024</name>
</gene>
<dbReference type="GO" id="GO:0043235">
    <property type="term" value="C:receptor complex"/>
    <property type="evidence" value="ECO:0007669"/>
    <property type="project" value="TreeGrafter"/>
</dbReference>
<organism evidence="15 16">
    <name type="scientific">Coptotermes formosanus</name>
    <name type="common">Formosan subterranean termite</name>
    <dbReference type="NCBI Taxonomy" id="36987"/>
    <lineage>
        <taxon>Eukaryota</taxon>
        <taxon>Metazoa</taxon>
        <taxon>Ecdysozoa</taxon>
        <taxon>Arthropoda</taxon>
        <taxon>Hexapoda</taxon>
        <taxon>Insecta</taxon>
        <taxon>Pterygota</taxon>
        <taxon>Neoptera</taxon>
        <taxon>Polyneoptera</taxon>
        <taxon>Dictyoptera</taxon>
        <taxon>Blattodea</taxon>
        <taxon>Blattoidea</taxon>
        <taxon>Termitoidae</taxon>
        <taxon>Rhinotermitidae</taxon>
        <taxon>Coptotermes</taxon>
    </lineage>
</organism>
<sequence length="630" mass="70013">VLAGNTNTYLVVSQELELPFVASRVRFIPYSLHTRTVCMRVELYGCPWERNIVSYSAPRGEAGSPLEDLSYDGVLDGSHMRGGLGQLVDGLYGDDHIQDHTPGSRWVGWLNSSFAGQPLDITFEFDGPREFSAVHLHASNLLSRDSQVFMEARIFFSLDGERYQQTPLYFSLDTSSEDDWYHHPTLLKDSGGAARNVTIPLQNRVGRFVRLELDYASKWLLLSEVYFDSGESTKILLAHCFSLAGRVCSQCVASISSSLNTARIIKFKTLIVFRSDIAEAFIRGGKTAARKRRRPASDSPTPHVVKKKCYKITTQYSSFYAATSATSNHQAYIGLITGVLAMVVLLLACTVVLMVRRGRKKVALLHKHTALVSSSTKPGVTINMKDLKMNMALSTPIINNGLSRSRVAAAKSKVRSPYVNSFQEDVKFSSPSFYNLAPPPPPTSRPPPYEVQNFPTPTKTPPSNTPVENYYAATDIVKTERREQHFTPGKFTPIKIPEGPPREGGAASLLEFPRHRLRLVEKLGEGGFGMVHLCEAEGIPEYNGVSSFHKKQLVIVKSLWRGCGETTRQEFIREVSWLVSIRDPNLTRIIGICGQEEPLCVIQEHSDLGDLPQFLQLQSLAAEEGASTLR</sequence>
<evidence type="ECO:0000256" key="7">
    <source>
        <dbReference type="ARBA" id="ARBA00022989"/>
    </source>
</evidence>
<dbReference type="InParanoid" id="A0A6L2Q2A4"/>
<proteinExistence type="predicted"/>
<dbReference type="InterPro" id="IPR050122">
    <property type="entry name" value="RTK"/>
</dbReference>
<dbReference type="SUPFAM" id="SSF56112">
    <property type="entry name" value="Protein kinase-like (PK-like)"/>
    <property type="match status" value="1"/>
</dbReference>
<dbReference type="SUPFAM" id="SSF49785">
    <property type="entry name" value="Galactose-binding domain-like"/>
    <property type="match status" value="1"/>
</dbReference>
<dbReference type="PROSITE" id="PS01286">
    <property type="entry name" value="FA58C_2"/>
    <property type="match status" value="1"/>
</dbReference>
<evidence type="ECO:0000256" key="5">
    <source>
        <dbReference type="ARBA" id="ARBA00022741"/>
    </source>
</evidence>